<dbReference type="AlphaFoldDB" id="A0A455SHU1"/>
<accession>A0A455SHU1</accession>
<organism evidence="1">
    <name type="scientific">Thermosporothrix sp. COM3</name>
    <dbReference type="NCBI Taxonomy" id="2490863"/>
    <lineage>
        <taxon>Bacteria</taxon>
        <taxon>Bacillati</taxon>
        <taxon>Chloroflexota</taxon>
        <taxon>Ktedonobacteria</taxon>
        <taxon>Ktedonobacterales</taxon>
        <taxon>Thermosporotrichaceae</taxon>
        <taxon>Thermosporothrix</taxon>
    </lineage>
</organism>
<reference evidence="1" key="1">
    <citation type="submission" date="2018-12" db="EMBL/GenBank/DDBJ databases">
        <title>Novel natural products biosynthetic potential of the class Ktedonobacteria.</title>
        <authorList>
            <person name="Zheng Y."/>
            <person name="Saitou A."/>
            <person name="Wang C.M."/>
            <person name="Toyoda A."/>
            <person name="Minakuchi Y."/>
            <person name="Sekiguchi Y."/>
            <person name="Ueda K."/>
            <person name="Takano H."/>
            <person name="Sakai Y."/>
            <person name="Yokota A."/>
            <person name="Yabe S."/>
        </authorList>
    </citation>
    <scope>NUCLEOTIDE SEQUENCE</scope>
    <source>
        <strain evidence="1">COM3</strain>
    </source>
</reference>
<name>A0A455SHU1_9CHLR</name>
<protein>
    <submittedName>
        <fullName evidence="1">Uncharacterized protein</fullName>
    </submittedName>
</protein>
<gene>
    <name evidence="1" type="ORF">KTC_27980</name>
</gene>
<dbReference type="EMBL" id="AP019376">
    <property type="protein sequence ID" value="BBH88047.1"/>
    <property type="molecule type" value="Genomic_DNA"/>
</dbReference>
<proteinExistence type="predicted"/>
<sequence length="102" mass="12192">MYNYDEITKRQAELEKRFPVNDFKLAPYYERLRSKKMASYQDLVSKGLLNGEHKSIEEAEIKALEFYRRLEQYETRPDEDRPLRRLYQMSGGPIDAVLTVIQ</sequence>
<evidence type="ECO:0000313" key="1">
    <source>
        <dbReference type="EMBL" id="BBH88047.1"/>
    </source>
</evidence>